<protein>
    <submittedName>
        <fullName evidence="2">Uncharacterized protein</fullName>
    </submittedName>
</protein>
<organism evidence="2">
    <name type="scientific">Zea mays</name>
    <name type="common">Maize</name>
    <dbReference type="NCBI Taxonomy" id="4577"/>
    <lineage>
        <taxon>Eukaryota</taxon>
        <taxon>Viridiplantae</taxon>
        <taxon>Streptophyta</taxon>
        <taxon>Embryophyta</taxon>
        <taxon>Tracheophyta</taxon>
        <taxon>Spermatophyta</taxon>
        <taxon>Magnoliopsida</taxon>
        <taxon>Liliopsida</taxon>
        <taxon>Poales</taxon>
        <taxon>Poaceae</taxon>
        <taxon>PACMAD clade</taxon>
        <taxon>Panicoideae</taxon>
        <taxon>Andropogonodae</taxon>
        <taxon>Andropogoneae</taxon>
        <taxon>Tripsacinae</taxon>
        <taxon>Zea</taxon>
    </lineage>
</organism>
<evidence type="ECO:0000256" key="1">
    <source>
        <dbReference type="SAM" id="MobiDB-lite"/>
    </source>
</evidence>
<feature type="compositionally biased region" description="Low complexity" evidence="1">
    <location>
        <begin position="141"/>
        <end position="150"/>
    </location>
</feature>
<evidence type="ECO:0000313" key="2">
    <source>
        <dbReference type="EMBL" id="ACN35168.1"/>
    </source>
</evidence>
<dbReference type="RefSeq" id="NP_001169889.1">
    <property type="nucleotide sequence ID" value="NM_001176418.1"/>
</dbReference>
<dbReference type="EMBL" id="BT068271">
    <property type="protein sequence ID" value="ACN35168.1"/>
    <property type="molecule type" value="mRNA"/>
</dbReference>
<dbReference type="AlphaFoldDB" id="C0PJ02"/>
<proteinExistence type="evidence at transcript level"/>
<accession>C0PJ02</accession>
<feature type="region of interest" description="Disordered" evidence="1">
    <location>
        <begin position="112"/>
        <end position="165"/>
    </location>
</feature>
<name>C0PJ02_MAIZE</name>
<dbReference type="GeneID" id="100383783"/>
<sequence length="196" mass="21182">MWSVFLLPSLTPTRPSNDSATSSETFASVGRARVPTWHSACTLTPRNLTSTVGIWMLARSMRGRSFLRKRSLSSSVTRNTRSTKAWRCASPIARTSTSSCVCRRLRPRSLALPPSEASAGRTRPVRRRSKDGSRSIMTHCSASSLSTSSAPLRHRDDAPEKYGGGVGARHAVQASAQRLHACCATSGPPGWPCSRA</sequence>
<reference evidence="2" key="1">
    <citation type="journal article" date="2009" name="PLoS Genet.">
        <title>Sequencing, mapping, and analysis of 27,455 maize full-length cDNAs.</title>
        <authorList>
            <person name="Soderlund C."/>
            <person name="Descour A."/>
            <person name="Kudrna D."/>
            <person name="Bomhoff M."/>
            <person name="Boyd L."/>
            <person name="Currie J."/>
            <person name="Angelova A."/>
            <person name="Collura K."/>
            <person name="Wissotski M."/>
            <person name="Ashley E."/>
            <person name="Morrow D."/>
            <person name="Fernandes J."/>
            <person name="Walbot V."/>
            <person name="Yu Y."/>
        </authorList>
    </citation>
    <scope>NUCLEOTIDE SEQUENCE</scope>
    <source>
        <strain evidence="2">B73</strain>
    </source>
</reference>
<dbReference type="KEGG" id="zma:100383783"/>